<dbReference type="InterPro" id="IPR036388">
    <property type="entry name" value="WH-like_DNA-bd_sf"/>
</dbReference>
<dbReference type="SMART" id="SM00418">
    <property type="entry name" value="HTH_ARSR"/>
    <property type="match status" value="1"/>
</dbReference>
<keyword evidence="6" id="KW-1185">Reference proteome</keyword>
<evidence type="ECO:0000256" key="3">
    <source>
        <dbReference type="ARBA" id="ARBA00023163"/>
    </source>
</evidence>
<dbReference type="InterPro" id="IPR011991">
    <property type="entry name" value="ArsR-like_HTH"/>
</dbReference>
<dbReference type="SUPFAM" id="SSF46785">
    <property type="entry name" value="Winged helix' DNA-binding domain"/>
    <property type="match status" value="1"/>
</dbReference>
<proteinExistence type="predicted"/>
<reference evidence="6" key="1">
    <citation type="journal article" date="2019" name="Int. J. Syst. Evol. Microbiol.">
        <title>The Global Catalogue of Microorganisms (GCM) 10K type strain sequencing project: providing services to taxonomists for standard genome sequencing and annotation.</title>
        <authorList>
            <consortium name="The Broad Institute Genomics Platform"/>
            <consortium name="The Broad Institute Genome Sequencing Center for Infectious Disease"/>
            <person name="Wu L."/>
            <person name="Ma J."/>
        </authorList>
    </citation>
    <scope>NUCLEOTIDE SEQUENCE [LARGE SCALE GENOMIC DNA]</scope>
    <source>
        <strain evidence="6">CGMCC 4.7289</strain>
    </source>
</reference>
<feature type="domain" description="HTH arsR-type" evidence="4">
    <location>
        <begin position="232"/>
        <end position="330"/>
    </location>
</feature>
<dbReference type="EMBL" id="JBHSAY010000005">
    <property type="protein sequence ID" value="MFC4130729.1"/>
    <property type="molecule type" value="Genomic_DNA"/>
</dbReference>
<dbReference type="InterPro" id="IPR036390">
    <property type="entry name" value="WH_DNA-bd_sf"/>
</dbReference>
<keyword evidence="2" id="KW-0238">DNA-binding</keyword>
<keyword evidence="3" id="KW-0804">Transcription</keyword>
<dbReference type="RefSeq" id="WP_253757327.1">
    <property type="nucleotide sequence ID" value="NZ_JAMZDZ010000001.1"/>
</dbReference>
<dbReference type="InterPro" id="IPR051011">
    <property type="entry name" value="Metal_resp_trans_reg"/>
</dbReference>
<evidence type="ECO:0000313" key="6">
    <source>
        <dbReference type="Proteomes" id="UP001595816"/>
    </source>
</evidence>
<dbReference type="PROSITE" id="PS50987">
    <property type="entry name" value="HTH_ARSR_2"/>
    <property type="match status" value="1"/>
</dbReference>
<dbReference type="PANTHER" id="PTHR43132:SF6">
    <property type="entry name" value="HTH-TYPE TRANSCRIPTIONAL REPRESSOR CZRA"/>
    <property type="match status" value="1"/>
</dbReference>
<dbReference type="InterPro" id="IPR001845">
    <property type="entry name" value="HTH_ArsR_DNA-bd_dom"/>
</dbReference>
<evidence type="ECO:0000313" key="5">
    <source>
        <dbReference type="EMBL" id="MFC4130729.1"/>
    </source>
</evidence>
<evidence type="ECO:0000256" key="2">
    <source>
        <dbReference type="ARBA" id="ARBA00023125"/>
    </source>
</evidence>
<protein>
    <submittedName>
        <fullName evidence="5">ArsR/SmtB family transcription factor</fullName>
    </submittedName>
</protein>
<comment type="caution">
    <text evidence="5">The sequence shown here is derived from an EMBL/GenBank/DDBJ whole genome shotgun (WGS) entry which is preliminary data.</text>
</comment>
<keyword evidence="1" id="KW-0805">Transcription regulation</keyword>
<evidence type="ECO:0000259" key="4">
    <source>
        <dbReference type="PROSITE" id="PS50987"/>
    </source>
</evidence>
<accession>A0ABV8LIX8</accession>
<name>A0ABV8LIX8_9ACTN</name>
<dbReference type="Gene3D" id="1.10.10.10">
    <property type="entry name" value="Winged helix-like DNA-binding domain superfamily/Winged helix DNA-binding domain"/>
    <property type="match status" value="1"/>
</dbReference>
<dbReference type="CDD" id="cd00090">
    <property type="entry name" value="HTH_ARSR"/>
    <property type="match status" value="1"/>
</dbReference>
<sequence length="330" mass="35862">MSEVRFEVGDLTDVRFCTSPLWETVFSVRAYADPGRFPALSPWFRAVREALAADAAGAEHWAYLAEFVRPGSWMPDFLTPPPPGRHGDIREELAGVLATSPATVRADILSCAKWTPISGTARAAADRPEDVLPKLGTAIEAWHRIAIAPHWPRMQALLDGDIAYRTRQLSRGGLRLLFETLAPNTRWEGDRLICEDPWDLRLTVAGRGLPLMPSVFADRRLLCTVRDESQPAGVYPVRAVGTLWSAASGVGGAALGRVLGPARAEVFTLLIGPATTTDLARRTGLSVGAVSQHLTALREAGLARRARHGREVYYEASSVGNELLRVNGLA</sequence>
<dbReference type="PRINTS" id="PR00778">
    <property type="entry name" value="HTHARSR"/>
</dbReference>
<dbReference type="Pfam" id="PF01022">
    <property type="entry name" value="HTH_5"/>
    <property type="match status" value="1"/>
</dbReference>
<dbReference type="PANTHER" id="PTHR43132">
    <property type="entry name" value="ARSENICAL RESISTANCE OPERON REPRESSOR ARSR-RELATED"/>
    <property type="match status" value="1"/>
</dbReference>
<evidence type="ECO:0000256" key="1">
    <source>
        <dbReference type="ARBA" id="ARBA00023015"/>
    </source>
</evidence>
<organism evidence="5 6">
    <name type="scientific">Hamadaea flava</name>
    <dbReference type="NCBI Taxonomy" id="1742688"/>
    <lineage>
        <taxon>Bacteria</taxon>
        <taxon>Bacillati</taxon>
        <taxon>Actinomycetota</taxon>
        <taxon>Actinomycetes</taxon>
        <taxon>Micromonosporales</taxon>
        <taxon>Micromonosporaceae</taxon>
        <taxon>Hamadaea</taxon>
    </lineage>
</organism>
<gene>
    <name evidence="5" type="ORF">ACFOZ4_08945</name>
</gene>
<dbReference type="Proteomes" id="UP001595816">
    <property type="component" value="Unassembled WGS sequence"/>
</dbReference>